<organism evidence="1 2">
    <name type="scientific">Musa troglodytarum</name>
    <name type="common">fe'i banana</name>
    <dbReference type="NCBI Taxonomy" id="320322"/>
    <lineage>
        <taxon>Eukaryota</taxon>
        <taxon>Viridiplantae</taxon>
        <taxon>Streptophyta</taxon>
        <taxon>Embryophyta</taxon>
        <taxon>Tracheophyta</taxon>
        <taxon>Spermatophyta</taxon>
        <taxon>Magnoliopsida</taxon>
        <taxon>Liliopsida</taxon>
        <taxon>Zingiberales</taxon>
        <taxon>Musaceae</taxon>
        <taxon>Musa</taxon>
    </lineage>
</organism>
<evidence type="ECO:0000313" key="1">
    <source>
        <dbReference type="EMBL" id="URE11797.1"/>
    </source>
</evidence>
<protein>
    <submittedName>
        <fullName evidence="1">Uncharacterized protein</fullName>
    </submittedName>
</protein>
<gene>
    <name evidence="1" type="ORF">MUK42_36889</name>
</gene>
<dbReference type="EMBL" id="CP097508">
    <property type="protein sequence ID" value="URE11797.1"/>
    <property type="molecule type" value="Genomic_DNA"/>
</dbReference>
<evidence type="ECO:0000313" key="2">
    <source>
        <dbReference type="Proteomes" id="UP001055439"/>
    </source>
</evidence>
<dbReference type="Proteomes" id="UP001055439">
    <property type="component" value="Chromosome 6"/>
</dbReference>
<dbReference type="AlphaFoldDB" id="A0A9E7KBN2"/>
<sequence length="36" mass="4283">MISQPCVQKMRECSNYMEMLYLQLEVLLASQFQNGR</sequence>
<accession>A0A9E7KBN2</accession>
<proteinExistence type="predicted"/>
<reference evidence="1" key="1">
    <citation type="submission" date="2022-05" db="EMBL/GenBank/DDBJ databases">
        <title>The Musa troglodytarum L. genome provides insights into the mechanism of non-climacteric behaviour and enrichment of carotenoids.</title>
        <authorList>
            <person name="Wang J."/>
        </authorList>
    </citation>
    <scope>NUCLEOTIDE SEQUENCE</scope>
    <source>
        <tissue evidence="1">Leaf</tissue>
    </source>
</reference>
<keyword evidence="2" id="KW-1185">Reference proteome</keyword>
<name>A0A9E7KBN2_9LILI</name>